<dbReference type="EMBL" id="WHZZ01000002">
    <property type="protein sequence ID" value="MQL47934.1"/>
    <property type="molecule type" value="Genomic_DNA"/>
</dbReference>
<comment type="caution">
    <text evidence="1">The sequence shown here is derived from an EMBL/GenBank/DDBJ whole genome shotgun (WGS) entry which is preliminary data.</text>
</comment>
<evidence type="ECO:0000313" key="1">
    <source>
        <dbReference type="EMBL" id="MQL47934.1"/>
    </source>
</evidence>
<organism evidence="1 2">
    <name type="scientific">Photorhabdus khanii</name>
    <dbReference type="NCBI Taxonomy" id="1004150"/>
    <lineage>
        <taxon>Bacteria</taxon>
        <taxon>Pseudomonadati</taxon>
        <taxon>Pseudomonadota</taxon>
        <taxon>Gammaproteobacteria</taxon>
        <taxon>Enterobacterales</taxon>
        <taxon>Morganellaceae</taxon>
        <taxon>Photorhabdus</taxon>
    </lineage>
</organism>
<name>A0A7C9GIZ5_9GAMM</name>
<gene>
    <name evidence="1" type="ORF">GEA64_08035</name>
</gene>
<dbReference type="RefSeq" id="WP_152962488.1">
    <property type="nucleotide sequence ID" value="NZ_CAWOZU010000017.1"/>
</dbReference>
<reference evidence="1 2" key="1">
    <citation type="journal article" date="2019" name="Nature">
        <title>A new antibiotic selectively kills Gram-negative pathogens.</title>
        <authorList>
            <person name="Imai Y."/>
            <person name="Meyer K.J."/>
            <person name="Iinishi A."/>
            <person name="Favre-Godal Q."/>
            <person name="Green R."/>
            <person name="Manuse S."/>
            <person name="Caboni M."/>
            <person name="Mori M."/>
            <person name="Niles S."/>
            <person name="Ghiglieri M."/>
            <person name="Honrao C."/>
            <person name="Ma X."/>
            <person name="Guo J.J."/>
            <person name="Makriyannis A."/>
            <person name="Linares-Otoya L."/>
            <person name="Boehringer N."/>
            <person name="Wuisan Z.G."/>
            <person name="Kaur H."/>
            <person name="Wu R."/>
            <person name="Mateus A."/>
            <person name="Typas A."/>
            <person name="Savitski M.M."/>
            <person name="Espinoza J.L."/>
            <person name="O'Rourke A."/>
            <person name="Nelson K.E."/>
            <person name="Hiller S."/>
            <person name="Noinaj N."/>
            <person name="Schaeberle T.F."/>
            <person name="D'Onofrio A."/>
            <person name="Lewis K."/>
        </authorList>
    </citation>
    <scope>NUCLEOTIDE SEQUENCE [LARGE SCALE GENOMIC DNA]</scope>
    <source>
        <strain evidence="1 2">HGB 1456</strain>
    </source>
</reference>
<dbReference type="AlphaFoldDB" id="A0A7C9GIZ5"/>
<evidence type="ECO:0000313" key="2">
    <source>
        <dbReference type="Proteomes" id="UP000481739"/>
    </source>
</evidence>
<protein>
    <submittedName>
        <fullName evidence="1">Uncharacterized protein</fullName>
    </submittedName>
</protein>
<proteinExistence type="predicted"/>
<dbReference type="Proteomes" id="UP000481739">
    <property type="component" value="Unassembled WGS sequence"/>
</dbReference>
<accession>A0A7C9GIZ5</accession>
<sequence length="156" mass="17589">MIEKADDVKASEILATIRPTYIKMISNFLLPDTRMLQVLPSDSHYPSFHVEVEEVESCPYGPLPIPLIGPSDTGIKPIQLLTTPVPGPGQIRKSIWVFQDKSSLNNKIKCYFGEKFVYQKAKDLDFGAEGGVYRHFMFTPRLEHLDDIVVSSYDAV</sequence>